<organism evidence="3 4">
    <name type="scientific">Phaeospirillum tilakii</name>
    <dbReference type="NCBI Taxonomy" id="741673"/>
    <lineage>
        <taxon>Bacteria</taxon>
        <taxon>Pseudomonadati</taxon>
        <taxon>Pseudomonadota</taxon>
        <taxon>Alphaproteobacteria</taxon>
        <taxon>Rhodospirillales</taxon>
        <taxon>Rhodospirillaceae</taxon>
        <taxon>Phaeospirillum</taxon>
    </lineage>
</organism>
<dbReference type="EMBL" id="JBHUIY010000070">
    <property type="protein sequence ID" value="MFD2235738.1"/>
    <property type="molecule type" value="Genomic_DNA"/>
</dbReference>
<dbReference type="Proteomes" id="UP001597296">
    <property type="component" value="Unassembled WGS sequence"/>
</dbReference>
<comment type="caution">
    <text evidence="3">The sequence shown here is derived from an EMBL/GenBank/DDBJ whole genome shotgun (WGS) entry which is preliminary data.</text>
</comment>
<keyword evidence="4" id="KW-1185">Reference proteome</keyword>
<evidence type="ECO:0000256" key="1">
    <source>
        <dbReference type="SAM" id="MobiDB-lite"/>
    </source>
</evidence>
<feature type="compositionally biased region" description="Low complexity" evidence="1">
    <location>
        <begin position="64"/>
        <end position="74"/>
    </location>
</feature>
<keyword evidence="2" id="KW-1133">Transmembrane helix</keyword>
<feature type="non-terminal residue" evidence="3">
    <location>
        <position position="74"/>
    </location>
</feature>
<reference evidence="4" key="1">
    <citation type="journal article" date="2019" name="Int. J. Syst. Evol. Microbiol.">
        <title>The Global Catalogue of Microorganisms (GCM) 10K type strain sequencing project: providing services to taxonomists for standard genome sequencing and annotation.</title>
        <authorList>
            <consortium name="The Broad Institute Genomics Platform"/>
            <consortium name="The Broad Institute Genome Sequencing Center for Infectious Disease"/>
            <person name="Wu L."/>
            <person name="Ma J."/>
        </authorList>
    </citation>
    <scope>NUCLEOTIDE SEQUENCE [LARGE SCALE GENOMIC DNA]</scope>
    <source>
        <strain evidence="4">KCTC 15012</strain>
    </source>
</reference>
<sequence>MSPSDPASRPPHSRSPWRVLLLVLIVGLGAALLVYRDQLPRLAENGRALIATLPPSTSGGPAPGGAAPPAAAAA</sequence>
<evidence type="ECO:0000256" key="2">
    <source>
        <dbReference type="SAM" id="Phobius"/>
    </source>
</evidence>
<accession>A0ABW5CI85</accession>
<evidence type="ECO:0000313" key="3">
    <source>
        <dbReference type="EMBL" id="MFD2235738.1"/>
    </source>
</evidence>
<dbReference type="RefSeq" id="WP_377319183.1">
    <property type="nucleotide sequence ID" value="NZ_JBHUIY010000070.1"/>
</dbReference>
<keyword evidence="2" id="KW-0812">Transmembrane</keyword>
<evidence type="ECO:0000313" key="4">
    <source>
        <dbReference type="Proteomes" id="UP001597296"/>
    </source>
</evidence>
<proteinExistence type="predicted"/>
<feature type="region of interest" description="Disordered" evidence="1">
    <location>
        <begin position="52"/>
        <end position="74"/>
    </location>
</feature>
<keyword evidence="2" id="KW-0472">Membrane</keyword>
<gene>
    <name evidence="3" type="ORF">ACFSNB_18230</name>
</gene>
<name>A0ABW5CI85_9PROT</name>
<feature type="transmembrane region" description="Helical" evidence="2">
    <location>
        <begin position="15"/>
        <end position="35"/>
    </location>
</feature>
<protein>
    <submittedName>
        <fullName evidence="3">Uncharacterized protein</fullName>
    </submittedName>
</protein>